<dbReference type="Gene3D" id="3.10.450.710">
    <property type="entry name" value="Tgt2/MlaC"/>
    <property type="match status" value="1"/>
</dbReference>
<dbReference type="Proteomes" id="UP000002033">
    <property type="component" value="Chromosome"/>
</dbReference>
<accession>D8JZ06</accession>
<dbReference type="Pfam" id="PF05494">
    <property type="entry name" value="MlaC"/>
    <property type="match status" value="1"/>
</dbReference>
<dbReference type="KEGG" id="hdn:Hden_1805"/>
<dbReference type="InterPro" id="IPR042245">
    <property type="entry name" value="Tgt2/MlaC_sf"/>
</dbReference>
<dbReference type="eggNOG" id="COG2854">
    <property type="taxonomic scope" value="Bacteria"/>
</dbReference>
<feature type="chain" id="PRO_5003116525" evidence="1">
    <location>
        <begin position="38"/>
        <end position="200"/>
    </location>
</feature>
<protein>
    <submittedName>
        <fullName evidence="2">Toluene tolerance family protein</fullName>
    </submittedName>
</protein>
<dbReference type="EMBL" id="CP002083">
    <property type="protein sequence ID" value="ADJ23608.1"/>
    <property type="molecule type" value="Genomic_DNA"/>
</dbReference>
<dbReference type="AlphaFoldDB" id="D8JZ06"/>
<feature type="signal peptide" evidence="1">
    <location>
        <begin position="1"/>
        <end position="37"/>
    </location>
</feature>
<dbReference type="STRING" id="582899.Hden_1805"/>
<reference evidence="3" key="1">
    <citation type="journal article" date="2011" name="J. Bacteriol.">
        <title>Genome sequences of eight morphologically diverse alphaproteobacteria.</title>
        <authorList>
            <consortium name="US DOE Joint Genome Institute"/>
            <person name="Brown P.J."/>
            <person name="Kysela D.T."/>
            <person name="Buechlein A."/>
            <person name="Hemmerich C."/>
            <person name="Brun Y.V."/>
        </authorList>
    </citation>
    <scope>NUCLEOTIDE SEQUENCE [LARGE SCALE GENOMIC DNA]</scope>
    <source>
        <strain evidence="3">ATCC 51888 / DSM 1869 / NCIB 11706 / TK 0415</strain>
    </source>
</reference>
<name>D8JZ06_HYPDA</name>
<dbReference type="InterPro" id="IPR008869">
    <property type="entry name" value="MlaC/ttg2D"/>
</dbReference>
<organism evidence="2 3">
    <name type="scientific">Hyphomicrobium denitrificans (strain ATCC 51888 / DSM 1869 / NCIMB 11706 / TK 0415)</name>
    <dbReference type="NCBI Taxonomy" id="582899"/>
    <lineage>
        <taxon>Bacteria</taxon>
        <taxon>Pseudomonadati</taxon>
        <taxon>Pseudomonadota</taxon>
        <taxon>Alphaproteobacteria</taxon>
        <taxon>Hyphomicrobiales</taxon>
        <taxon>Hyphomicrobiaceae</taxon>
        <taxon>Hyphomicrobium</taxon>
    </lineage>
</organism>
<evidence type="ECO:0000256" key="1">
    <source>
        <dbReference type="SAM" id="SignalP"/>
    </source>
</evidence>
<proteinExistence type="predicted"/>
<sequence length="200" mass="21704" precursor="true">MRGLDTQMTIWTRTRSACWLIAIMVCVAALTTTNARAESPAAYMQGVQNELLAAQRTGGVVAFSDVLRKHMDVPNIGLTALGPHARTLPKAERPSYYNGMINFIAKYAAKTAPEYPVASAVVVGQGPGDAGGTNVDARITLRSGATYDIRWLVMKSGSGYKVRDAQVVGFWMTSFLDDLFQNYITENGNNPRALVLALSR</sequence>
<keyword evidence="3" id="KW-1185">Reference proteome</keyword>
<keyword evidence="1" id="KW-0732">Signal</keyword>
<evidence type="ECO:0000313" key="3">
    <source>
        <dbReference type="Proteomes" id="UP000002033"/>
    </source>
</evidence>
<evidence type="ECO:0000313" key="2">
    <source>
        <dbReference type="EMBL" id="ADJ23608.1"/>
    </source>
</evidence>
<gene>
    <name evidence="2" type="ordered locus">Hden_1805</name>
</gene>
<dbReference type="HOGENOM" id="CLU_094502_1_0_5"/>